<evidence type="ECO:0000256" key="3">
    <source>
        <dbReference type="ARBA" id="ARBA00022723"/>
    </source>
</evidence>
<dbReference type="FunFam" id="3.30.160.60:FF:000298">
    <property type="entry name" value="zinc finger protein 280D isoform X1"/>
    <property type="match status" value="1"/>
</dbReference>
<feature type="compositionally biased region" description="Acidic residues" evidence="11">
    <location>
        <begin position="1465"/>
        <end position="1476"/>
    </location>
</feature>
<feature type="compositionally biased region" description="Basic and acidic residues" evidence="11">
    <location>
        <begin position="1389"/>
        <end position="1400"/>
    </location>
</feature>
<comment type="subcellular location">
    <subcellularLocation>
        <location evidence="2">Nucleus</location>
    </subcellularLocation>
</comment>
<dbReference type="GO" id="GO:0008270">
    <property type="term" value="F:zinc ion binding"/>
    <property type="evidence" value="ECO:0007669"/>
    <property type="project" value="UniProtKB-KW"/>
</dbReference>
<keyword evidence="10" id="KW-0539">Nucleus</keyword>
<feature type="region of interest" description="Disordered" evidence="11">
    <location>
        <begin position="241"/>
        <end position="275"/>
    </location>
</feature>
<feature type="compositionally biased region" description="Pro residues" evidence="11">
    <location>
        <begin position="426"/>
        <end position="437"/>
    </location>
</feature>
<evidence type="ECO:0000256" key="4">
    <source>
        <dbReference type="ARBA" id="ARBA00022737"/>
    </source>
</evidence>
<feature type="compositionally biased region" description="Basic and acidic residues" evidence="11">
    <location>
        <begin position="2153"/>
        <end position="2166"/>
    </location>
</feature>
<feature type="compositionally biased region" description="Polar residues" evidence="11">
    <location>
        <begin position="261"/>
        <end position="275"/>
    </location>
</feature>
<feature type="compositionally biased region" description="Basic and acidic residues" evidence="11">
    <location>
        <begin position="1446"/>
        <end position="1464"/>
    </location>
</feature>
<name>A0AAD8CJY3_ACIOX</name>
<dbReference type="EMBL" id="JAGXEW010000051">
    <property type="protein sequence ID" value="KAK1151477.1"/>
    <property type="molecule type" value="Genomic_DNA"/>
</dbReference>
<keyword evidence="14" id="KW-1185">Reference proteome</keyword>
<dbReference type="PROSITE" id="PS00028">
    <property type="entry name" value="ZINC_FINGER_C2H2_1"/>
    <property type="match status" value="3"/>
</dbReference>
<evidence type="ECO:0000256" key="1">
    <source>
        <dbReference type="ARBA" id="ARBA00003729"/>
    </source>
</evidence>
<organism evidence="13 14">
    <name type="scientific">Acipenser oxyrinchus oxyrinchus</name>
    <dbReference type="NCBI Taxonomy" id="40147"/>
    <lineage>
        <taxon>Eukaryota</taxon>
        <taxon>Metazoa</taxon>
        <taxon>Chordata</taxon>
        <taxon>Craniata</taxon>
        <taxon>Vertebrata</taxon>
        <taxon>Euteleostomi</taxon>
        <taxon>Actinopterygii</taxon>
        <taxon>Chondrostei</taxon>
        <taxon>Acipenseriformes</taxon>
        <taxon>Acipenseridae</taxon>
        <taxon>Acipenser</taxon>
    </lineage>
</organism>
<feature type="compositionally biased region" description="Basic and acidic residues" evidence="11">
    <location>
        <begin position="1588"/>
        <end position="1600"/>
    </location>
</feature>
<dbReference type="Pfam" id="PF03184">
    <property type="entry name" value="DDE_1"/>
    <property type="match status" value="1"/>
</dbReference>
<dbReference type="Pfam" id="PF25429">
    <property type="entry name" value="zf-POGZ"/>
    <property type="match status" value="1"/>
</dbReference>
<evidence type="ECO:0000313" key="13">
    <source>
        <dbReference type="EMBL" id="KAK1151477.1"/>
    </source>
</evidence>
<comment type="caution">
    <text evidence="13">The sequence shown here is derived from an EMBL/GenBank/DDBJ whole genome shotgun (WGS) entry which is preliminary data.</text>
</comment>
<dbReference type="GO" id="GO:0005634">
    <property type="term" value="C:nucleus"/>
    <property type="evidence" value="ECO:0007669"/>
    <property type="project" value="UniProtKB-SubCell"/>
</dbReference>
<reference evidence="13" key="1">
    <citation type="submission" date="2022-02" db="EMBL/GenBank/DDBJ databases">
        <title>Atlantic sturgeon de novo genome assembly.</title>
        <authorList>
            <person name="Stock M."/>
            <person name="Klopp C."/>
            <person name="Guiguen Y."/>
            <person name="Cabau C."/>
            <person name="Parinello H."/>
            <person name="Santidrian Yebra-Pimentel E."/>
            <person name="Kuhl H."/>
            <person name="Dirks R.P."/>
            <person name="Guessner J."/>
            <person name="Wuertz S."/>
            <person name="Du K."/>
            <person name="Schartl M."/>
        </authorList>
    </citation>
    <scope>NUCLEOTIDE SEQUENCE</scope>
    <source>
        <strain evidence="13">STURGEONOMICS-FGT-2020</strain>
        <tissue evidence="13">Whole blood</tissue>
    </source>
</reference>
<feature type="compositionally biased region" description="Acidic residues" evidence="11">
    <location>
        <begin position="1486"/>
        <end position="1495"/>
    </location>
</feature>
<dbReference type="Pfam" id="PF25414">
    <property type="entry name" value="zf-C2H2_Z280C_D"/>
    <property type="match status" value="1"/>
</dbReference>
<dbReference type="InterPro" id="IPR013087">
    <property type="entry name" value="Znf_C2H2_type"/>
</dbReference>
<gene>
    <name evidence="13" type="ORF">AOXY_G32314</name>
</gene>
<proteinExistence type="predicted"/>
<feature type="compositionally biased region" description="Basic and acidic residues" evidence="11">
    <location>
        <begin position="1518"/>
        <end position="1530"/>
    </location>
</feature>
<feature type="compositionally biased region" description="Low complexity" evidence="11">
    <location>
        <begin position="344"/>
        <end position="355"/>
    </location>
</feature>
<dbReference type="Pfam" id="PF13843">
    <property type="entry name" value="DDE_Tnp_1_7"/>
    <property type="match status" value="1"/>
</dbReference>
<keyword evidence="5" id="KW-0863">Zinc-finger</keyword>
<evidence type="ECO:0000256" key="8">
    <source>
        <dbReference type="ARBA" id="ARBA00023125"/>
    </source>
</evidence>
<feature type="compositionally biased region" description="Acidic residues" evidence="11">
    <location>
        <begin position="2128"/>
        <end position="2139"/>
    </location>
</feature>
<evidence type="ECO:0000256" key="11">
    <source>
        <dbReference type="SAM" id="MobiDB-lite"/>
    </source>
</evidence>
<dbReference type="Proteomes" id="UP001230051">
    <property type="component" value="Unassembled WGS sequence"/>
</dbReference>
<feature type="region of interest" description="Disordered" evidence="11">
    <location>
        <begin position="1278"/>
        <end position="1306"/>
    </location>
</feature>
<keyword evidence="6" id="KW-0862">Zinc</keyword>
<feature type="compositionally biased region" description="Basic and acidic residues" evidence="11">
    <location>
        <begin position="1565"/>
        <end position="1577"/>
    </location>
</feature>
<dbReference type="PANTHER" id="PTHR46599">
    <property type="entry name" value="PIGGYBAC TRANSPOSABLE ELEMENT-DERIVED PROTEIN 4"/>
    <property type="match status" value="1"/>
</dbReference>
<evidence type="ECO:0000256" key="9">
    <source>
        <dbReference type="ARBA" id="ARBA00023163"/>
    </source>
</evidence>
<keyword evidence="4" id="KW-0677">Repeat</keyword>
<evidence type="ECO:0000256" key="2">
    <source>
        <dbReference type="ARBA" id="ARBA00004123"/>
    </source>
</evidence>
<dbReference type="InterPro" id="IPR029526">
    <property type="entry name" value="PGBD"/>
</dbReference>
<feature type="compositionally biased region" description="Basic and acidic residues" evidence="11">
    <location>
        <begin position="1496"/>
        <end position="1508"/>
    </location>
</feature>
<evidence type="ECO:0000256" key="6">
    <source>
        <dbReference type="ARBA" id="ARBA00022833"/>
    </source>
</evidence>
<evidence type="ECO:0000256" key="10">
    <source>
        <dbReference type="ARBA" id="ARBA00023242"/>
    </source>
</evidence>
<dbReference type="PROSITE" id="PS51253">
    <property type="entry name" value="HTH_CENPB"/>
    <property type="match status" value="1"/>
</dbReference>
<dbReference type="PANTHER" id="PTHR46599:SF1">
    <property type="entry name" value="POGO TRANSPOSABLE ELEMENT WITH ZNF DOMAIN"/>
    <property type="match status" value="1"/>
</dbReference>
<dbReference type="InterPro" id="IPR059074">
    <property type="entry name" value="zf-C2H2_Z280C_D"/>
</dbReference>
<feature type="region of interest" description="Disordered" evidence="11">
    <location>
        <begin position="411"/>
        <end position="449"/>
    </location>
</feature>
<dbReference type="GO" id="GO:0003677">
    <property type="term" value="F:DNA binding"/>
    <property type="evidence" value="ECO:0007669"/>
    <property type="project" value="UniProtKB-KW"/>
</dbReference>
<dbReference type="InterPro" id="IPR057618">
    <property type="entry name" value="Znf_POGZ/Z280C-D-like"/>
</dbReference>
<dbReference type="Pfam" id="PF03221">
    <property type="entry name" value="HTH_Tnp_Tc5"/>
    <property type="match status" value="1"/>
</dbReference>
<keyword evidence="3" id="KW-0479">Metal-binding</keyword>
<accession>A0AAD8CJY3</accession>
<comment type="function">
    <text evidence="1">May function as a transcription factor.</text>
</comment>
<evidence type="ECO:0000313" key="14">
    <source>
        <dbReference type="Proteomes" id="UP001230051"/>
    </source>
</evidence>
<protein>
    <recommendedName>
        <fullName evidence="12">HTH CENPB-type domain-containing protein</fullName>
    </recommendedName>
</protein>
<feature type="domain" description="HTH CENPB-type" evidence="12">
    <location>
        <begin position="1754"/>
        <end position="1826"/>
    </location>
</feature>
<dbReference type="SMART" id="SM00355">
    <property type="entry name" value="ZnF_C2H2"/>
    <property type="match status" value="6"/>
</dbReference>
<dbReference type="Gene3D" id="3.30.160.60">
    <property type="entry name" value="Classic Zinc Finger"/>
    <property type="match status" value="1"/>
</dbReference>
<keyword evidence="7" id="KW-0805">Transcription regulation</keyword>
<evidence type="ECO:0000256" key="7">
    <source>
        <dbReference type="ARBA" id="ARBA00023015"/>
    </source>
</evidence>
<evidence type="ECO:0000259" key="12">
    <source>
        <dbReference type="PROSITE" id="PS51253"/>
    </source>
</evidence>
<keyword evidence="9" id="KW-0804">Transcription</keyword>
<feature type="region of interest" description="Disordered" evidence="11">
    <location>
        <begin position="2122"/>
        <end position="2173"/>
    </location>
</feature>
<feature type="compositionally biased region" description="Basic and acidic residues" evidence="11">
    <location>
        <begin position="1633"/>
        <end position="1646"/>
    </location>
</feature>
<feature type="compositionally biased region" description="Basic and acidic residues" evidence="11">
    <location>
        <begin position="1611"/>
        <end position="1623"/>
    </location>
</feature>
<feature type="region of interest" description="Disordered" evidence="11">
    <location>
        <begin position="334"/>
        <end position="378"/>
    </location>
</feature>
<dbReference type="InterPro" id="IPR004875">
    <property type="entry name" value="DDE_SF_endonuclease_dom"/>
</dbReference>
<sequence length="2173" mass="241992">MADTDLFMECEEEELEPWQQINDDVVEDSVEEVPVSDSKAITVPAALPSAAAPVASPVSPAVISTAPPSDAAKKTVVTVFTSSPVATAPAPVAPPPVAHPVVSPAVSPVVQPAGQQLILTQGPGGLGTMAMSQVLQPMQMMQGTGGANQPIFITTQGFPVRNVRPVQNSATPLGIVLNVQQGQTVRPITLVPAPGTQFFKPAVGVPQVLSPMTQVRPSTPVPVRTPTSTFTTVIPATLTIRSSAPHTPGQPGGGTLTTAPSSQHAHNSKLVSINGPTSMVTNRRFLMQGDRLLEISETDDSRVNVSNLMTMKRGEQNAEVQKLVNLVNTVSPPPAQPVLANSKSTGTGTTSTSSTVRAGSKPMEINGGPAAATPPSKMCPRCGAQFRMVAALRGHMCFCCPELMQGLKASETPRQSGLPAASTASRPPPPQPSPTPPAQAMDTMSGGSDTQGKLIMLVDDFYYGSDEGRRGLMYRDSKEPVPFKCLHCAKKLKNNIRWEISKCKICEWAFESEPVFLQHMKNTHKPGEMPYVCQVCDFHSSFYSEVDAHFRAQHEDTKSLLCPYCLKVFKSGNAFQQHFIRHQKKSIYHCNKCRLQFLFTKDKIEHKLQHHKTFRKPRQLEGLKPGTKVTIRAYAVQNKAVSLPSTPSPLPAAPCPCRGEPAPKPAPPPQDGALHGLPLVQQKPPSKKRVVSKMFELLAKFQEKRVVLGKQTCLECSFDIPDFPNHYPTYVHCSLCRYSTCCSRAYANHMINNHVPRKSPRYLALYKKPSPGWMKLWCSSCSFSTQIGDLMAKHLVQNPSHSYSTCVIPEIVESDIDFSNSEEEDEEKEEQSWHYQSIHEEAGRGEGSLPWTKEASNSLSFWGEPSQPVTVEQFTSRCGPQHSLGPEADALDYFNLLFPDSLVHHLVEQTNAHARLLQQERSLPDEEWHPTSASEMRAFIGLTILMGLQPLPNPSMYWSSQHFEGSPGFLNTMHARRFHKIQYYIHLSPPRGAAPSDWLHKIRPLLEVVERTMWDSYLPNKCLTIDEALIPSRGIGEGGRLKVWLLCDSKSGYCHRTLIQSQRSQARGRLGPRVVLPLLEGLQGKHHQVFLSNSLVSVPLFHSLLQKGIYSAGSFPTDHRELPMELREAGSLAKQGDFRQWQHGNLVATRWKDTRELCCLSTNAQPGVSDSVWRKTKSDSGLLQLVPRPLPVQLYQENMRGVETCNQLCDCWQLSLPCRKHWHSFLWFYLNLCVLNSFIILRESCKESPPAWLPGKRFSQLYYRHRLVQQLTGCLGWPSEKGRRRRRGGGGGGEEGEQSPARQHRMVKISPRPKRCRICHRKGQRHESVYGCLVCNVNLCKTTGCFQEFHRSEDTEGANKAVLQSRYTRQVTVRVIPRTVDSSSPLHTASEKPLAKEKQLPKPAPQRTALPCPDLGEEKERGAKPMETAPMETAPIETSPIETVQEEEKTPAVEEIQDHKMEEAGKEEEEQKDDDPEERKEQQQPEPEEVEELSTEPEREGEDREREGVLSVMQLRIAEPERERQDRECEGALSVRQLMVTEPEREGQDRECEGALSVRQLMVTEPEREGEDREREGALSVRQLMVTEPEREGEDREREGALSVRQLMVTEPEREGRDREREGALSVMPLRITEPEREGEDREREGALSVRQLMVTEPEREREDREREGALSVMLLRITEPEREGEDREREGALSVRQLTVTELEREREEREREGALSVRQLRIALFALCCGVSQAAEHFGSSPELIESWLQRHQQGQEEPVDQAAVEKLVEWVLIQREQQLPVNEENLFHNASEIHRRAGQGSSFRISYHWAVGFMLQHGLGCQARGTVGRRLPRDMEASAGAFEEFVQRQIHLQDLPLSDIGTLDEISIFVDPEGSGEAAFQLTGTRESLFDIVLAALADGSLLPTVIFFKGQPRQEQLLRLPDSILLEAKPEGFTEDEELEVWTSRVWQKHMDARSGSKGLLVMDGFRTHTSDESLSALSAASTLPAIIPAGCSSRLQPLDVCVAPALRSFLCQQWREYVRAGGALAAPEDLLGLLLGWVSQALEAVAGQPELVQQSFLVASVLPGPEGAELPGSAAETQSQLLQLLEERLGAGQGQGEEGRGDRAGEPEMILEEEKVIEGLLDQQEEDDDNDDDNASQSVPDPRVLHALFERDSDAESFHGFDDDELDV</sequence>
<dbReference type="InterPro" id="IPR006600">
    <property type="entry name" value="HTH_CenpB_DNA-bd_dom"/>
</dbReference>
<evidence type="ECO:0000256" key="5">
    <source>
        <dbReference type="ARBA" id="ARBA00022771"/>
    </source>
</evidence>
<feature type="region of interest" description="Disordered" evidence="11">
    <location>
        <begin position="1378"/>
        <end position="1530"/>
    </location>
</feature>
<keyword evidence="8" id="KW-0238">DNA-binding</keyword>
<feature type="region of interest" description="Disordered" evidence="11">
    <location>
        <begin position="1561"/>
        <end position="1646"/>
    </location>
</feature>